<proteinExistence type="predicted"/>
<evidence type="ECO:0000313" key="3">
    <source>
        <dbReference type="Proteomes" id="UP001142055"/>
    </source>
</evidence>
<comment type="caution">
    <text evidence="2">The sequence shown here is derived from an EMBL/GenBank/DDBJ whole genome shotgun (WGS) entry which is preliminary data.</text>
</comment>
<feature type="region of interest" description="Disordered" evidence="1">
    <location>
        <begin position="54"/>
        <end position="117"/>
    </location>
</feature>
<dbReference type="AlphaFoldDB" id="A0A9Q0LZ39"/>
<keyword evidence="3" id="KW-1185">Reference proteome</keyword>
<evidence type="ECO:0000313" key="2">
    <source>
        <dbReference type="EMBL" id="KAJ6215773.1"/>
    </source>
</evidence>
<accession>A0A9Q0LZ39</accession>
<feature type="region of interest" description="Disordered" evidence="1">
    <location>
        <begin position="437"/>
        <end position="463"/>
    </location>
</feature>
<sequence>MMTSPNIDGLILSNGPIGTIVTNGSIGPNLPLGSVIQLTQVSSTNNVFATINQSNNNNVESNQQQQHSLQMKKRNRRQPSQLSLNYKKPTPTLATKRISTPAKKPQPKRVCNNNNRRFSGKLATMIPTTTMMTTSIATSPQSSTISLNMSDTNSSNNNGSNCGIAFPSSGILNLPQATSMNGVQMLPISSSIVTTKNGGQIAVLWMPSPNGGLKPTAFALNGNQISFLPMLTSSASAAAASSQPISLPTMINNSGNPPLIIQSKLSSPTTTTSTMAPTILATIPKPLFNINSTGNTIVTAGTNVGPFITGNQMMGVNTLVTNLNGLPSNTFEPNSVLSFNGQLKQSLSSAIVNDVVEYYDGGNPIKINGPISMDGPMTNGQMENHDSKMDDLDMEPTFYPILTNVKSSKILVSMNGTNISPLNQPQVPTQLQQLQQLQPPLPPPQQAPQQQQQQQQQQHQRKSRNILDDFMETNQTAGLLLGNNDPNLNSTTIIPNSTMEQYLPIDSVNLINGTNGDTMDYSSSDSGSGSLPLNEHLSYGFDNMRYDDFSLELLSSLIDNDDIGNRDDFPINDLNFVDHVLSSLETEPYSWAPTNTTTTIPAPQTMLTQSIDDDLSKIPISMAILDAIETTTKSLAKVGGNGFSTSNSLTTMTPTLSSLLMSPIIGSSSFFSSSSPSSLSSSSSTCSYSSTSPSPGISSTTISPIPSRTSIQQQHQQHQYHSQHQHPQFKTSNDNSLLKSILTAPIITERDQTSIYDNTKLHSSMINEDIKILPLLSTIGNNGMIITTATGTETCPNVTLNPNQLSLSRNDAIKSEDQ</sequence>
<feature type="region of interest" description="Disordered" evidence="1">
    <location>
        <begin position="682"/>
        <end position="732"/>
    </location>
</feature>
<organism evidence="2 3">
    <name type="scientific">Blomia tropicalis</name>
    <name type="common">Mite</name>
    <dbReference type="NCBI Taxonomy" id="40697"/>
    <lineage>
        <taxon>Eukaryota</taxon>
        <taxon>Metazoa</taxon>
        <taxon>Ecdysozoa</taxon>
        <taxon>Arthropoda</taxon>
        <taxon>Chelicerata</taxon>
        <taxon>Arachnida</taxon>
        <taxon>Acari</taxon>
        <taxon>Acariformes</taxon>
        <taxon>Sarcoptiformes</taxon>
        <taxon>Astigmata</taxon>
        <taxon>Glycyphagoidea</taxon>
        <taxon>Echimyopodidae</taxon>
        <taxon>Blomia</taxon>
    </lineage>
</organism>
<feature type="compositionally biased region" description="Low complexity" evidence="1">
    <location>
        <begin position="682"/>
        <end position="728"/>
    </location>
</feature>
<evidence type="ECO:0000256" key="1">
    <source>
        <dbReference type="SAM" id="MobiDB-lite"/>
    </source>
</evidence>
<dbReference type="Proteomes" id="UP001142055">
    <property type="component" value="Chromosome 4"/>
</dbReference>
<feature type="compositionally biased region" description="Low complexity" evidence="1">
    <location>
        <begin position="447"/>
        <end position="458"/>
    </location>
</feature>
<feature type="compositionally biased region" description="Low complexity" evidence="1">
    <location>
        <begin position="54"/>
        <end position="66"/>
    </location>
</feature>
<name>A0A9Q0LZ39_BLOTA</name>
<dbReference type="EMBL" id="JAPWDV010000004">
    <property type="protein sequence ID" value="KAJ6215773.1"/>
    <property type="molecule type" value="Genomic_DNA"/>
</dbReference>
<gene>
    <name evidence="2" type="ORF">RDWZM_010273</name>
</gene>
<reference evidence="2" key="1">
    <citation type="submission" date="2022-12" db="EMBL/GenBank/DDBJ databases">
        <title>Genome assemblies of Blomia tropicalis.</title>
        <authorList>
            <person name="Cui Y."/>
        </authorList>
    </citation>
    <scope>NUCLEOTIDE SEQUENCE</scope>
    <source>
        <tissue evidence="2">Adult mites</tissue>
    </source>
</reference>
<protein>
    <submittedName>
        <fullName evidence="2">Uncharacterized protein</fullName>
    </submittedName>
</protein>